<evidence type="ECO:0000256" key="1">
    <source>
        <dbReference type="SAM" id="MobiDB-lite"/>
    </source>
</evidence>
<sequence>MSVDINNPWLPSNGPLRKLNRPIKTIPTRDSKSKGMRNINRKDGYIERSYTEQSNTIHPNGDGIESTEVGHRVLESLFYFRRMAKLSTESKLRMAKLSTESKLRMAKLSTESKLRMAKLFR</sequence>
<feature type="region of interest" description="Disordered" evidence="1">
    <location>
        <begin position="1"/>
        <end position="44"/>
    </location>
</feature>
<accession>A0AAV4XAL5</accession>
<dbReference type="EMBL" id="BPLQ01015726">
    <property type="protein sequence ID" value="GIY91020.1"/>
    <property type="molecule type" value="Genomic_DNA"/>
</dbReference>
<dbReference type="Proteomes" id="UP001054837">
    <property type="component" value="Unassembled WGS sequence"/>
</dbReference>
<evidence type="ECO:0000313" key="3">
    <source>
        <dbReference type="Proteomes" id="UP001054837"/>
    </source>
</evidence>
<dbReference type="AlphaFoldDB" id="A0AAV4XAL5"/>
<evidence type="ECO:0000313" key="2">
    <source>
        <dbReference type="EMBL" id="GIY91020.1"/>
    </source>
</evidence>
<name>A0AAV4XAL5_9ARAC</name>
<proteinExistence type="predicted"/>
<organism evidence="2 3">
    <name type="scientific">Caerostris darwini</name>
    <dbReference type="NCBI Taxonomy" id="1538125"/>
    <lineage>
        <taxon>Eukaryota</taxon>
        <taxon>Metazoa</taxon>
        <taxon>Ecdysozoa</taxon>
        <taxon>Arthropoda</taxon>
        <taxon>Chelicerata</taxon>
        <taxon>Arachnida</taxon>
        <taxon>Araneae</taxon>
        <taxon>Araneomorphae</taxon>
        <taxon>Entelegynae</taxon>
        <taxon>Araneoidea</taxon>
        <taxon>Araneidae</taxon>
        <taxon>Caerostris</taxon>
    </lineage>
</organism>
<protein>
    <submittedName>
        <fullName evidence="2">Uncharacterized protein</fullName>
    </submittedName>
</protein>
<gene>
    <name evidence="2" type="ORF">CDAR_550301</name>
</gene>
<reference evidence="2 3" key="1">
    <citation type="submission" date="2021-06" db="EMBL/GenBank/DDBJ databases">
        <title>Caerostris darwini draft genome.</title>
        <authorList>
            <person name="Kono N."/>
            <person name="Arakawa K."/>
        </authorList>
    </citation>
    <scope>NUCLEOTIDE SEQUENCE [LARGE SCALE GENOMIC DNA]</scope>
</reference>
<comment type="caution">
    <text evidence="2">The sequence shown here is derived from an EMBL/GenBank/DDBJ whole genome shotgun (WGS) entry which is preliminary data.</text>
</comment>
<keyword evidence="3" id="KW-1185">Reference proteome</keyword>